<protein>
    <submittedName>
        <fullName evidence="1">Uncharacterized protein</fullName>
    </submittedName>
</protein>
<dbReference type="AlphaFoldDB" id="A0A4S2KUK4"/>
<organism evidence="1 2">
    <name type="scientific">Temnothorax longispinosus</name>
    <dbReference type="NCBI Taxonomy" id="300112"/>
    <lineage>
        <taxon>Eukaryota</taxon>
        <taxon>Metazoa</taxon>
        <taxon>Ecdysozoa</taxon>
        <taxon>Arthropoda</taxon>
        <taxon>Hexapoda</taxon>
        <taxon>Insecta</taxon>
        <taxon>Pterygota</taxon>
        <taxon>Neoptera</taxon>
        <taxon>Endopterygota</taxon>
        <taxon>Hymenoptera</taxon>
        <taxon>Apocrita</taxon>
        <taxon>Aculeata</taxon>
        <taxon>Formicoidea</taxon>
        <taxon>Formicidae</taxon>
        <taxon>Myrmicinae</taxon>
        <taxon>Temnothorax</taxon>
    </lineage>
</organism>
<gene>
    <name evidence="1" type="ORF">DBV15_04981</name>
</gene>
<keyword evidence="2" id="KW-1185">Reference proteome</keyword>
<dbReference type="EMBL" id="QBLH01001461">
    <property type="protein sequence ID" value="TGZ51747.1"/>
    <property type="molecule type" value="Genomic_DNA"/>
</dbReference>
<comment type="caution">
    <text evidence="1">The sequence shown here is derived from an EMBL/GenBank/DDBJ whole genome shotgun (WGS) entry which is preliminary data.</text>
</comment>
<dbReference type="Proteomes" id="UP000310200">
    <property type="component" value="Unassembled WGS sequence"/>
</dbReference>
<sequence>MPKVARLPLVSSSWPGILLNGQTLLRLTIGHVKYAPHWYDEMEQLSARMARTKHGSITKFVLFTLNGERTWTVYSSDDLSDCCLIVLIHDEMLLSQRNSQFLVELSRTDCGVWHPTDGNRFLWASSMCLSPPHIVSFSFSHFIDVNTVRFARLNRPE</sequence>
<evidence type="ECO:0000313" key="1">
    <source>
        <dbReference type="EMBL" id="TGZ51747.1"/>
    </source>
</evidence>
<accession>A0A4S2KUK4</accession>
<reference evidence="1 2" key="1">
    <citation type="journal article" date="2019" name="Philos. Trans. R. Soc. Lond., B, Biol. Sci.">
        <title>Ant behaviour and brain gene expression of defending hosts depend on the ecological success of the intruding social parasite.</title>
        <authorList>
            <person name="Kaur R."/>
            <person name="Stoldt M."/>
            <person name="Jongepier E."/>
            <person name="Feldmeyer B."/>
            <person name="Menzel F."/>
            <person name="Bornberg-Bauer E."/>
            <person name="Foitzik S."/>
        </authorList>
    </citation>
    <scope>NUCLEOTIDE SEQUENCE [LARGE SCALE GENOMIC DNA]</scope>
    <source>
        <tissue evidence="1">Whole body</tissue>
    </source>
</reference>
<evidence type="ECO:0000313" key="2">
    <source>
        <dbReference type="Proteomes" id="UP000310200"/>
    </source>
</evidence>
<name>A0A4S2KUK4_9HYME</name>
<proteinExistence type="predicted"/>